<proteinExistence type="predicted"/>
<dbReference type="EMBL" id="UZAH01033544">
    <property type="protein sequence ID" value="VDP29558.1"/>
    <property type="molecule type" value="Genomic_DNA"/>
</dbReference>
<organism evidence="2">
    <name type="scientific">Heligmosomoides polygyrus</name>
    <name type="common">Parasitic roundworm</name>
    <dbReference type="NCBI Taxonomy" id="6339"/>
    <lineage>
        <taxon>Eukaryota</taxon>
        <taxon>Metazoa</taxon>
        <taxon>Ecdysozoa</taxon>
        <taxon>Nematoda</taxon>
        <taxon>Chromadorea</taxon>
        <taxon>Rhabditida</taxon>
        <taxon>Rhabditina</taxon>
        <taxon>Rhabditomorpha</taxon>
        <taxon>Strongyloidea</taxon>
        <taxon>Heligmosomidae</taxon>
        <taxon>Heligmosomoides</taxon>
    </lineage>
</organism>
<evidence type="ECO:0000259" key="1">
    <source>
        <dbReference type="PROSITE" id="PS50126"/>
    </source>
</evidence>
<dbReference type="InterPro" id="IPR045209">
    <property type="entry name" value="Rrp5"/>
</dbReference>
<dbReference type="InterPro" id="IPR003029">
    <property type="entry name" value="S1_domain"/>
</dbReference>
<dbReference type="Gene3D" id="2.40.50.140">
    <property type="entry name" value="Nucleic acid-binding proteins"/>
    <property type="match status" value="1"/>
</dbReference>
<gene>
    <name evidence="2" type="ORF">HPBE_LOCUS21991</name>
</gene>
<dbReference type="AlphaFoldDB" id="A0A3P8D725"/>
<dbReference type="GO" id="GO:0006364">
    <property type="term" value="P:rRNA processing"/>
    <property type="evidence" value="ECO:0007669"/>
    <property type="project" value="InterPro"/>
</dbReference>
<reference evidence="2" key="1">
    <citation type="submission" date="2018-11" db="EMBL/GenBank/DDBJ databases">
        <authorList>
            <consortium name="Pathogen Informatics"/>
        </authorList>
    </citation>
    <scope>NUCLEOTIDE SEQUENCE [LARGE SCALE GENOMIC DNA]</scope>
</reference>
<dbReference type="PROSITE" id="PS50126">
    <property type="entry name" value="S1"/>
    <property type="match status" value="2"/>
</dbReference>
<dbReference type="SMART" id="SM00316">
    <property type="entry name" value="S1"/>
    <property type="match status" value="3"/>
</dbReference>
<dbReference type="SUPFAM" id="SSF50249">
    <property type="entry name" value="Nucleic acid-binding proteins"/>
    <property type="match status" value="2"/>
</dbReference>
<dbReference type="GO" id="GO:0032040">
    <property type="term" value="C:small-subunit processome"/>
    <property type="evidence" value="ECO:0007669"/>
    <property type="project" value="TreeGrafter"/>
</dbReference>
<feature type="domain" description="S1 motif" evidence="1">
    <location>
        <begin position="156"/>
        <end position="229"/>
    </location>
</feature>
<accession>A0A3P8D725</accession>
<protein>
    <recommendedName>
        <fullName evidence="1">S1 motif domain-containing protein</fullName>
    </recommendedName>
</protein>
<sequence>MLGGYLRSSLLPAQHCRRDSLPCEKFTELLKVEKISLESAFVVGQMVPFRVLPHNSQKLTCDPSKLYSHLSPNRIVPGLVLLGVVESVEEKGAVLDIGMQSVQGFLPTGKQNKPVDVGHPIIVRVEPSKTSRVVAVTSYVEQDNLCLEACENLELNHLTPGTIIDCEPDAEPSITAGVYVALGNGVRGFVAKSHLPPRVRGDITKVGKAMRCVVMFCQQNSPLLVLSAHPDVVAISKTEKRSSFLGYSIGDRLKCKVIDTVPSTFLVCFSLPTTEDGKTPLVSAISYKKYLNNHEEIGEVESTYPIGSEHMCRVMNFRYADRCIVVTTRKDLLKQKFVSYKVRNE</sequence>
<dbReference type="PANTHER" id="PTHR23270:SF10">
    <property type="entry name" value="PROTEIN RRP5 HOMOLOG"/>
    <property type="match status" value="1"/>
</dbReference>
<name>A0A3P8D725_HELPZ</name>
<dbReference type="InterPro" id="IPR012340">
    <property type="entry name" value="NA-bd_OB-fold"/>
</dbReference>
<evidence type="ECO:0000313" key="2">
    <source>
        <dbReference type="EMBL" id="VDP29558.1"/>
    </source>
</evidence>
<dbReference type="GO" id="GO:0003723">
    <property type="term" value="F:RNA binding"/>
    <property type="evidence" value="ECO:0007669"/>
    <property type="project" value="TreeGrafter"/>
</dbReference>
<dbReference type="PANTHER" id="PTHR23270">
    <property type="entry name" value="PROGRAMMED CELL DEATH PROTEIN 11 PRE-RRNA PROCESSING PROTEIN RRP5"/>
    <property type="match status" value="1"/>
</dbReference>
<dbReference type="OrthoDB" id="412781at2759"/>
<feature type="domain" description="S1 motif" evidence="1">
    <location>
        <begin position="78"/>
        <end position="139"/>
    </location>
</feature>